<dbReference type="OrthoDB" id="5635488at2"/>
<evidence type="ECO:0000313" key="2">
    <source>
        <dbReference type="Proteomes" id="UP000253226"/>
    </source>
</evidence>
<dbReference type="Gene3D" id="1.20.120.520">
    <property type="entry name" value="nmb1532 protein domain like"/>
    <property type="match status" value="1"/>
</dbReference>
<dbReference type="RefSeq" id="WP_114103633.1">
    <property type="nucleotide sequence ID" value="NZ_JPWF01000013.1"/>
</dbReference>
<organism evidence="1 2">
    <name type="scientific">Thalassospira profundimaris</name>
    <dbReference type="NCBI Taxonomy" id="502049"/>
    <lineage>
        <taxon>Bacteria</taxon>
        <taxon>Pseudomonadati</taxon>
        <taxon>Pseudomonadota</taxon>
        <taxon>Alphaproteobacteria</taxon>
        <taxon>Rhodospirillales</taxon>
        <taxon>Thalassospiraceae</taxon>
        <taxon>Thalassospira</taxon>
    </lineage>
</organism>
<evidence type="ECO:0000313" key="1">
    <source>
        <dbReference type="EMBL" id="RCK33065.1"/>
    </source>
</evidence>
<gene>
    <name evidence="1" type="ORF">TH19_17945</name>
</gene>
<evidence type="ECO:0008006" key="3">
    <source>
        <dbReference type="Google" id="ProtNLM"/>
    </source>
</evidence>
<dbReference type="AlphaFoldDB" id="A0A367W184"/>
<sequence>MTKTLENTGHSAPRHDLYYTVHKGIRFMHCQIMTALGTTDWSSNLESARMISELRRHLEMCADHLRHEDEIIHTAIETRLAGASTRADEEHDAHQVAFDAMTLLLDSLQTTATGPERQHLGRALYKTFCNFVAADLAHMEGEETVLQGHLHRLYTDAELQQLEGQIVSGIRPDMMVRFMRAIVSAQNWHERDEMLRGMQAAMPADAYDQLMAAIADKIAA</sequence>
<accession>A0A367W184</accession>
<protein>
    <recommendedName>
        <fullName evidence="3">Hemerythrin-like domain-containing protein</fullName>
    </recommendedName>
</protein>
<dbReference type="Proteomes" id="UP000253226">
    <property type="component" value="Unassembled WGS sequence"/>
</dbReference>
<proteinExistence type="predicted"/>
<name>A0A367W184_9PROT</name>
<dbReference type="EMBL" id="JPWF01000013">
    <property type="protein sequence ID" value="RCK33065.1"/>
    <property type="molecule type" value="Genomic_DNA"/>
</dbReference>
<reference evidence="1 2" key="1">
    <citation type="submission" date="2014-07" db="EMBL/GenBank/DDBJ databases">
        <title>Draft genome sequence of Thalassospira profundimaris 35.</title>
        <authorList>
            <person name="Lai Q."/>
            <person name="Shao Z."/>
        </authorList>
    </citation>
    <scope>NUCLEOTIDE SEQUENCE [LARGE SCALE GENOMIC DNA]</scope>
    <source>
        <strain evidence="1 2">35</strain>
    </source>
</reference>
<comment type="caution">
    <text evidence="1">The sequence shown here is derived from an EMBL/GenBank/DDBJ whole genome shotgun (WGS) entry which is preliminary data.</text>
</comment>